<keyword evidence="1" id="KW-1133">Transmembrane helix</keyword>
<feature type="transmembrane region" description="Helical" evidence="1">
    <location>
        <begin position="209"/>
        <end position="230"/>
    </location>
</feature>
<dbReference type="AlphaFoldDB" id="U3GY84"/>
<dbReference type="PATRIC" id="fig|1348662.3.peg.298"/>
<dbReference type="Proteomes" id="UP000016943">
    <property type="component" value="Chromosome"/>
</dbReference>
<dbReference type="Pfam" id="PF20176">
    <property type="entry name" value="DUF6541"/>
    <property type="match status" value="1"/>
</dbReference>
<feature type="transmembrane region" description="Helical" evidence="1">
    <location>
        <begin position="111"/>
        <end position="129"/>
    </location>
</feature>
<dbReference type="InterPro" id="IPR046671">
    <property type="entry name" value="DUF6541"/>
</dbReference>
<keyword evidence="3" id="KW-1185">Reference proteome</keyword>
<organism evidence="2 3">
    <name type="scientific">Corynebacterium argentoratense DSM 44202</name>
    <dbReference type="NCBI Taxonomy" id="1348662"/>
    <lineage>
        <taxon>Bacteria</taxon>
        <taxon>Bacillati</taxon>
        <taxon>Actinomycetota</taxon>
        <taxon>Actinomycetes</taxon>
        <taxon>Mycobacteriales</taxon>
        <taxon>Corynebacteriaceae</taxon>
        <taxon>Corynebacterium</taxon>
    </lineage>
</organism>
<feature type="transmembrane region" description="Helical" evidence="1">
    <location>
        <begin position="345"/>
        <end position="367"/>
    </location>
</feature>
<feature type="transmembrane region" description="Helical" evidence="1">
    <location>
        <begin position="32"/>
        <end position="53"/>
    </location>
</feature>
<proteinExistence type="predicted"/>
<feature type="transmembrane region" description="Helical" evidence="1">
    <location>
        <begin position="236"/>
        <end position="258"/>
    </location>
</feature>
<dbReference type="HOGENOM" id="CLU_017691_0_0_11"/>
<reference evidence="2 3" key="1">
    <citation type="journal article" date="2013" name="Genome Announc.">
        <title>Whole-Genome Sequence of the Clinical Strain Corynebacterium argentoratense DSM 44202, Isolated from a Human Throat Specimen.</title>
        <authorList>
            <person name="Bomholt C."/>
            <person name="Glaub A."/>
            <person name="Gravermann K."/>
            <person name="Albersmeier A."/>
            <person name="Brinkrolf K."/>
            <person name="Ruckert C."/>
            <person name="Tauch A."/>
        </authorList>
    </citation>
    <scope>NUCLEOTIDE SEQUENCE [LARGE SCALE GENOMIC DNA]</scope>
    <source>
        <strain evidence="2">DSM 44202</strain>
    </source>
</reference>
<keyword evidence="1" id="KW-0472">Membrane</keyword>
<accession>U3GY84</accession>
<gene>
    <name evidence="2" type="ORF">CARG_01515</name>
</gene>
<dbReference type="STRING" id="1348662.CARG_01515"/>
<evidence type="ECO:0008006" key="4">
    <source>
        <dbReference type="Google" id="ProtNLM"/>
    </source>
</evidence>
<dbReference type="GeneID" id="78249173"/>
<evidence type="ECO:0000256" key="1">
    <source>
        <dbReference type="SAM" id="Phobius"/>
    </source>
</evidence>
<feature type="transmembrane region" description="Helical" evidence="1">
    <location>
        <begin position="308"/>
        <end position="325"/>
    </location>
</feature>
<evidence type="ECO:0000313" key="2">
    <source>
        <dbReference type="EMBL" id="AGU14477.1"/>
    </source>
</evidence>
<name>U3GY84_9CORY</name>
<evidence type="ECO:0000313" key="3">
    <source>
        <dbReference type="Proteomes" id="UP000016943"/>
    </source>
</evidence>
<feature type="transmembrane region" description="Helical" evidence="1">
    <location>
        <begin position="410"/>
        <end position="426"/>
    </location>
</feature>
<feature type="transmembrane region" description="Helical" evidence="1">
    <location>
        <begin position="471"/>
        <end position="498"/>
    </location>
</feature>
<dbReference type="OrthoDB" id="3251757at2"/>
<keyword evidence="1" id="KW-0812">Transmembrane</keyword>
<dbReference type="EMBL" id="CP006365">
    <property type="protein sequence ID" value="AGU14477.1"/>
    <property type="molecule type" value="Genomic_DNA"/>
</dbReference>
<feature type="transmembrane region" description="Helical" evidence="1">
    <location>
        <begin position="505"/>
        <end position="522"/>
    </location>
</feature>
<dbReference type="KEGG" id="caz:CARG_01515"/>
<feature type="transmembrane region" description="Helical" evidence="1">
    <location>
        <begin position="265"/>
        <end position="288"/>
    </location>
</feature>
<feature type="transmembrane region" description="Helical" evidence="1">
    <location>
        <begin position="433"/>
        <end position="451"/>
    </location>
</feature>
<feature type="transmembrane region" description="Helical" evidence="1">
    <location>
        <begin position="60"/>
        <end position="80"/>
    </location>
</feature>
<protein>
    <recommendedName>
        <fullName evidence="4">Rhamnopyranosyltransferase</fullName>
    </recommendedName>
</protein>
<dbReference type="RefSeq" id="WP_020975615.1">
    <property type="nucleotide sequence ID" value="NC_022198.1"/>
</dbReference>
<dbReference type="eggNOG" id="COG5617">
    <property type="taxonomic scope" value="Bacteria"/>
</dbReference>
<sequence length="774" mass="84654">MSLLWAVLIATAAFMLPGLVLSWLSGLKLPAATAASVPVTFGVYGLAAWLYGVMNIRYDVASVAVFFAVSVLVAGLWRWAVDPKKLRSLRAGELEWKQQWKLKLRATWEDTFWVLPAVGTLAGAGLLGWRSLWLLDQRGVESIFQGWDVHWHASVLRFISNTGVAAPQRMGELQNVETHGMAYYPTGWHAGAWIAGDLAHLSPIAATNVAGILIPALALPMSMAVLAWRIMASRGLTAQIAAGFAPIIVVAIPAMYWVGIFIGAWPYLAALCMVGSTLWLITSCAAAPRRILAAAVAFAGCFQTHPAAVTVVVVGVALWWLLWALPAPQTQLSTEGRAPWLLRRLADVGALAAAGALGTVLVLPQIIAGNTQTEEVQAFNNYEAITRQEAWEMVLTLQTRHAGDFGVNEPLLWAAAAGGVITLLWRRNVWAPLMYVLMVGATVNSLVPFEGTIHNILWAYGSMHYNVNSRLVMPVAMLTAASAAIAIASVGRLIVWVLLRRWQRVCAIVSVLAALGGGAVLANKAYADTVDASVFGIVAARDNRLTSEADLHAFDWLAKQPKAFEGRILINPAEGSGWMYAYNNLPALFRHYVWPDAKPGSDTLAAYWATDKLGRGNFDDPDEANAVDIAVDNLDINYIMVSPPSFWWFQFPMESLEYGLWTTPGTTLVYHDGDVRIFAVNKHFTDAQINAMRDSGDSPTPLPHHPTMGELGIAKDPADANKPYYHRWKTNNNPVKEYPYDWSDMYSARQFEATNAAIEANQQAVLDALKEREQ</sequence>